<dbReference type="SUPFAM" id="SSF110087">
    <property type="entry name" value="DR1885-like metal-binding protein"/>
    <property type="match status" value="1"/>
</dbReference>
<protein>
    <submittedName>
        <fullName evidence="2">Copper chaperone PCu(A)C</fullName>
    </submittedName>
</protein>
<feature type="chain" id="PRO_5032507840" evidence="1">
    <location>
        <begin position="21"/>
        <end position="156"/>
    </location>
</feature>
<dbReference type="AlphaFoldDB" id="A0A7S8HAC9"/>
<evidence type="ECO:0000313" key="2">
    <source>
        <dbReference type="EMBL" id="QPC41311.1"/>
    </source>
</evidence>
<reference evidence="2 3" key="1">
    <citation type="submission" date="2020-06" db="EMBL/GenBank/DDBJ databases">
        <title>Genome sequence of 2 isolates from Red Sea Mangroves.</title>
        <authorList>
            <person name="Sefrji F."/>
            <person name="Michoud G."/>
            <person name="Merlino G."/>
            <person name="Daffonchio D."/>
        </authorList>
    </citation>
    <scope>NUCLEOTIDE SEQUENCE [LARGE SCALE GENOMIC DNA]</scope>
    <source>
        <strain evidence="2 3">R1DC25</strain>
    </source>
</reference>
<dbReference type="RefSeq" id="WP_213162526.1">
    <property type="nucleotide sequence ID" value="NZ_CP058214.1"/>
</dbReference>
<evidence type="ECO:0000256" key="1">
    <source>
        <dbReference type="SAM" id="SignalP"/>
    </source>
</evidence>
<dbReference type="Pfam" id="PF04314">
    <property type="entry name" value="PCuAC"/>
    <property type="match status" value="1"/>
</dbReference>
<organism evidence="2 3">
    <name type="scientific">Kaustia mangrovi</name>
    <dbReference type="NCBI Taxonomy" id="2593653"/>
    <lineage>
        <taxon>Bacteria</taxon>
        <taxon>Pseudomonadati</taxon>
        <taxon>Pseudomonadota</taxon>
        <taxon>Alphaproteobacteria</taxon>
        <taxon>Hyphomicrobiales</taxon>
        <taxon>Parvibaculaceae</taxon>
        <taxon>Kaustia</taxon>
    </lineage>
</organism>
<dbReference type="PANTHER" id="PTHR36302">
    <property type="entry name" value="BLR7088 PROTEIN"/>
    <property type="match status" value="1"/>
</dbReference>
<evidence type="ECO:0000313" key="3">
    <source>
        <dbReference type="Proteomes" id="UP000593594"/>
    </source>
</evidence>
<dbReference type="Proteomes" id="UP000593594">
    <property type="component" value="Chromosome"/>
</dbReference>
<feature type="signal peptide" evidence="1">
    <location>
        <begin position="1"/>
        <end position="20"/>
    </location>
</feature>
<proteinExistence type="predicted"/>
<dbReference type="Gene3D" id="2.60.40.1890">
    <property type="entry name" value="PCu(A)C copper chaperone"/>
    <property type="match status" value="1"/>
</dbReference>
<name>A0A7S8HAC9_9HYPH</name>
<dbReference type="InterPro" id="IPR007410">
    <property type="entry name" value="LpqE-like"/>
</dbReference>
<dbReference type="InterPro" id="IPR036182">
    <property type="entry name" value="PCuAC_sf"/>
</dbReference>
<sequence length="156" mass="16110">MVVQFALAAALTAGGFVAWAHQFTRSSLQIDHPWARPLQGKEGAGAGYLSITNAGGVADRLTGGESRAARAVELRPAPAGPDSPARSDTGHGVEIAPGATVALKPGGTYLEFLGLKATFAQRTEIPVTLHFRRAGAVEITMPVEGRPARASDAAAR</sequence>
<dbReference type="InterPro" id="IPR058248">
    <property type="entry name" value="Lxx211020-like"/>
</dbReference>
<dbReference type="KEGG" id="kmn:HW532_00260"/>
<gene>
    <name evidence="2" type="ORF">HW532_00260</name>
</gene>
<dbReference type="PANTHER" id="PTHR36302:SF1">
    <property type="entry name" value="COPPER CHAPERONE PCU(A)C"/>
    <property type="match status" value="1"/>
</dbReference>
<keyword evidence="3" id="KW-1185">Reference proteome</keyword>
<dbReference type="EMBL" id="CP058214">
    <property type="protein sequence ID" value="QPC41311.1"/>
    <property type="molecule type" value="Genomic_DNA"/>
</dbReference>
<accession>A0A7S8HAC9</accession>
<keyword evidence="1" id="KW-0732">Signal</keyword>